<dbReference type="Proteomes" id="UP000000759">
    <property type="component" value="Chromosome 1"/>
</dbReference>
<dbReference type="PANTHER" id="PTHR11599">
    <property type="entry name" value="PROTEASOME SUBUNIT ALPHA/BETA"/>
    <property type="match status" value="1"/>
</dbReference>
<dbReference type="Gene3D" id="3.60.20.10">
    <property type="entry name" value="Glutamine Phosphoribosylpyrophosphate, subunit 1, domain 1"/>
    <property type="match status" value="1"/>
</dbReference>
<sequence length="180" mass="19524">YDRSITTFDPSGRLLQVEYGMEASNRGVPILALKTDHEVFVFIRQAASASMIPGQKVHRIDEHIWIFTAGFAGDARVLASSLRSFCQRHRLSMGEAPTTSEVAREAAALQHELTRVGGARPLGCTAIVAGVDVSMNGETRLFRTDPGGVMEDCNFCAAGKDQDLSMNILEETYDACVAAD</sequence>
<dbReference type="SUPFAM" id="SSF56235">
    <property type="entry name" value="N-terminal nucleophile aminohydrolases (Ntn hydrolases)"/>
    <property type="match status" value="1"/>
</dbReference>
<dbReference type="RefSeq" id="XP_002177154.1">
    <property type="nucleotide sequence ID" value="XM_002177118.1"/>
</dbReference>
<dbReference type="InterPro" id="IPR001353">
    <property type="entry name" value="Proteasome_sua/b"/>
</dbReference>
<dbReference type="GO" id="GO:0006511">
    <property type="term" value="P:ubiquitin-dependent protein catabolic process"/>
    <property type="evidence" value="ECO:0007669"/>
    <property type="project" value="InterPro"/>
</dbReference>
<evidence type="ECO:0000259" key="2">
    <source>
        <dbReference type="SMART" id="SM00948"/>
    </source>
</evidence>
<keyword evidence="1" id="KW-0647">Proteasome</keyword>
<dbReference type="HOGENOM" id="CLU_898525_0_0_1"/>
<name>B7FP45_PHATC</name>
<dbReference type="SMART" id="SM00948">
    <property type="entry name" value="Proteasome_A_N"/>
    <property type="match status" value="1"/>
</dbReference>
<dbReference type="Pfam" id="PF00227">
    <property type="entry name" value="Proteasome"/>
    <property type="match status" value="1"/>
</dbReference>
<dbReference type="InterPro" id="IPR029055">
    <property type="entry name" value="Ntn_hydrolases_N"/>
</dbReference>
<dbReference type="EMBL" id="CM000605">
    <property type="protein sequence ID" value="EEC51617.1"/>
    <property type="molecule type" value="Genomic_DNA"/>
</dbReference>
<feature type="domain" description="Proteasome alpha-type subunits" evidence="2">
    <location>
        <begin position="1"/>
        <end position="23"/>
    </location>
</feature>
<dbReference type="STRING" id="556484.B7FP45"/>
<dbReference type="PaxDb" id="2850-Phatr5889"/>
<dbReference type="GeneID" id="7196015"/>
<accession>B7FP45</accession>
<keyword evidence="4" id="KW-1185">Reference proteome</keyword>
<dbReference type="InterPro" id="IPR000426">
    <property type="entry name" value="Proteasome_asu_N"/>
</dbReference>
<evidence type="ECO:0000313" key="3">
    <source>
        <dbReference type="EMBL" id="EEC51617.1"/>
    </source>
</evidence>
<organism evidence="3 4">
    <name type="scientific">Phaeodactylum tricornutum (strain CCAP 1055/1)</name>
    <dbReference type="NCBI Taxonomy" id="556484"/>
    <lineage>
        <taxon>Eukaryota</taxon>
        <taxon>Sar</taxon>
        <taxon>Stramenopiles</taxon>
        <taxon>Ochrophyta</taxon>
        <taxon>Bacillariophyta</taxon>
        <taxon>Bacillariophyceae</taxon>
        <taxon>Bacillariophycidae</taxon>
        <taxon>Naviculales</taxon>
        <taxon>Phaeodactylaceae</taxon>
        <taxon>Phaeodactylum</taxon>
    </lineage>
</organism>
<dbReference type="OrthoDB" id="46965at2759"/>
<reference evidence="4" key="2">
    <citation type="submission" date="2008-08" db="EMBL/GenBank/DDBJ databases">
        <authorList>
            <consortium name="Diatom Consortium"/>
            <person name="Grigoriev I."/>
            <person name="Grimwood J."/>
            <person name="Kuo A."/>
            <person name="Otillar R.P."/>
            <person name="Salamov A."/>
            <person name="Detter J.C."/>
            <person name="Lindquist E."/>
            <person name="Shapiro H."/>
            <person name="Lucas S."/>
            <person name="Glavina del Rio T."/>
            <person name="Pitluck S."/>
            <person name="Rokhsar D."/>
            <person name="Bowler C."/>
        </authorList>
    </citation>
    <scope>GENOME REANNOTATION</scope>
    <source>
        <strain evidence="4">CCAP 1055/1</strain>
    </source>
</reference>
<dbReference type="GO" id="GO:0019773">
    <property type="term" value="C:proteasome core complex, alpha-subunit complex"/>
    <property type="evidence" value="ECO:0007669"/>
    <property type="project" value="InterPro"/>
</dbReference>
<evidence type="ECO:0000256" key="1">
    <source>
        <dbReference type="ARBA" id="ARBA00022942"/>
    </source>
</evidence>
<protein>
    <recommendedName>
        <fullName evidence="2">Proteasome alpha-type subunits domain-containing protein</fullName>
    </recommendedName>
</protein>
<reference evidence="3 4" key="1">
    <citation type="journal article" date="2008" name="Nature">
        <title>The Phaeodactylum genome reveals the evolutionary history of diatom genomes.</title>
        <authorList>
            <person name="Bowler C."/>
            <person name="Allen A.E."/>
            <person name="Badger J.H."/>
            <person name="Grimwood J."/>
            <person name="Jabbari K."/>
            <person name="Kuo A."/>
            <person name="Maheswari U."/>
            <person name="Martens C."/>
            <person name="Maumus F."/>
            <person name="Otillar R.P."/>
            <person name="Rayko E."/>
            <person name="Salamov A."/>
            <person name="Vandepoele K."/>
            <person name="Beszteri B."/>
            <person name="Gruber A."/>
            <person name="Heijde M."/>
            <person name="Katinka M."/>
            <person name="Mock T."/>
            <person name="Valentin K."/>
            <person name="Verret F."/>
            <person name="Berges J.A."/>
            <person name="Brownlee C."/>
            <person name="Cadoret J.P."/>
            <person name="Chiovitti A."/>
            <person name="Choi C.J."/>
            <person name="Coesel S."/>
            <person name="De Martino A."/>
            <person name="Detter J.C."/>
            <person name="Durkin C."/>
            <person name="Falciatore A."/>
            <person name="Fournet J."/>
            <person name="Haruta M."/>
            <person name="Huysman M.J."/>
            <person name="Jenkins B.D."/>
            <person name="Jiroutova K."/>
            <person name="Jorgensen R.E."/>
            <person name="Joubert Y."/>
            <person name="Kaplan A."/>
            <person name="Kroger N."/>
            <person name="Kroth P.G."/>
            <person name="La Roche J."/>
            <person name="Lindquist E."/>
            <person name="Lommer M."/>
            <person name="Martin-Jezequel V."/>
            <person name="Lopez P.J."/>
            <person name="Lucas S."/>
            <person name="Mangogna M."/>
            <person name="McGinnis K."/>
            <person name="Medlin L.K."/>
            <person name="Montsant A."/>
            <person name="Oudot-Le Secq M.P."/>
            <person name="Napoli C."/>
            <person name="Obornik M."/>
            <person name="Parker M.S."/>
            <person name="Petit J.L."/>
            <person name="Porcel B.M."/>
            <person name="Poulsen N."/>
            <person name="Robison M."/>
            <person name="Rychlewski L."/>
            <person name="Rynearson T.A."/>
            <person name="Schmutz J."/>
            <person name="Shapiro H."/>
            <person name="Siaut M."/>
            <person name="Stanley M."/>
            <person name="Sussman M.R."/>
            <person name="Taylor A.R."/>
            <person name="Vardi A."/>
            <person name="von Dassow P."/>
            <person name="Vyverman W."/>
            <person name="Willis A."/>
            <person name="Wyrwicz L.S."/>
            <person name="Rokhsar D.S."/>
            <person name="Weissenbach J."/>
            <person name="Armbrust E.V."/>
            <person name="Green B.R."/>
            <person name="Van de Peer Y."/>
            <person name="Grigoriev I.V."/>
        </authorList>
    </citation>
    <scope>NUCLEOTIDE SEQUENCE [LARGE SCALE GENOMIC DNA]</scope>
    <source>
        <strain evidence="3 4">CCAP 1055/1</strain>
    </source>
</reference>
<dbReference type="Pfam" id="PF10584">
    <property type="entry name" value="Proteasome_A_N"/>
    <property type="match status" value="1"/>
</dbReference>
<dbReference type="KEGG" id="pti:PHATRDRAFT_5889"/>
<gene>
    <name evidence="3" type="ORF">PHATRDRAFT_5889</name>
</gene>
<dbReference type="InterPro" id="IPR050115">
    <property type="entry name" value="Proteasome_alpha"/>
</dbReference>
<feature type="non-terminal residue" evidence="3">
    <location>
        <position position="1"/>
    </location>
</feature>
<dbReference type="InParanoid" id="B7FP45"/>
<proteinExistence type="predicted"/>
<feature type="non-terminal residue" evidence="3">
    <location>
        <position position="180"/>
    </location>
</feature>
<evidence type="ECO:0000313" key="4">
    <source>
        <dbReference type="Proteomes" id="UP000000759"/>
    </source>
</evidence>
<dbReference type="eggNOG" id="KOG0183">
    <property type="taxonomic scope" value="Eukaryota"/>
</dbReference>
<dbReference type="AlphaFoldDB" id="B7FP45"/>